<evidence type="ECO:0008006" key="4">
    <source>
        <dbReference type="Google" id="ProtNLM"/>
    </source>
</evidence>
<dbReference type="OrthoDB" id="269822at2759"/>
<keyword evidence="3" id="KW-1185">Reference proteome</keyword>
<organism evidence="2 3">
    <name type="scientific">Diploscapter pachys</name>
    <dbReference type="NCBI Taxonomy" id="2018661"/>
    <lineage>
        <taxon>Eukaryota</taxon>
        <taxon>Metazoa</taxon>
        <taxon>Ecdysozoa</taxon>
        <taxon>Nematoda</taxon>
        <taxon>Chromadorea</taxon>
        <taxon>Rhabditida</taxon>
        <taxon>Rhabditina</taxon>
        <taxon>Rhabditomorpha</taxon>
        <taxon>Rhabditoidea</taxon>
        <taxon>Rhabditidae</taxon>
        <taxon>Diploscapter</taxon>
    </lineage>
</organism>
<dbReference type="Proteomes" id="UP000218231">
    <property type="component" value="Unassembled WGS sequence"/>
</dbReference>
<dbReference type="InterPro" id="IPR042531">
    <property type="entry name" value="PLC-beta_C_sf"/>
</dbReference>
<dbReference type="STRING" id="2018661.A0A2A2JS30"/>
<dbReference type="SUPFAM" id="SSF69989">
    <property type="entry name" value="C-terminal domain of PLC-beta"/>
    <property type="match status" value="1"/>
</dbReference>
<accession>A0A2A2JS30</accession>
<comment type="caution">
    <text evidence="2">The sequence shown here is derived from an EMBL/GenBank/DDBJ whole genome shotgun (WGS) entry which is preliminary data.</text>
</comment>
<dbReference type="EMBL" id="LIAE01010258">
    <property type="protein sequence ID" value="PAV64475.1"/>
    <property type="molecule type" value="Genomic_DNA"/>
</dbReference>
<evidence type="ECO:0000313" key="2">
    <source>
        <dbReference type="EMBL" id="PAV64475.1"/>
    </source>
</evidence>
<evidence type="ECO:0000313" key="3">
    <source>
        <dbReference type="Proteomes" id="UP000218231"/>
    </source>
</evidence>
<feature type="coiled-coil region" evidence="1">
    <location>
        <begin position="62"/>
        <end position="97"/>
    </location>
</feature>
<keyword evidence="1" id="KW-0175">Coiled coil</keyword>
<reference evidence="2 3" key="1">
    <citation type="journal article" date="2017" name="Curr. Biol.">
        <title>Genome architecture and evolution of a unichromosomal asexual nematode.</title>
        <authorList>
            <person name="Fradin H."/>
            <person name="Zegar C."/>
            <person name="Gutwein M."/>
            <person name="Lucas J."/>
            <person name="Kovtun M."/>
            <person name="Corcoran D."/>
            <person name="Baugh L.R."/>
            <person name="Kiontke K."/>
            <person name="Gunsalus K."/>
            <person name="Fitch D.H."/>
            <person name="Piano F."/>
        </authorList>
    </citation>
    <scope>NUCLEOTIDE SEQUENCE [LARGE SCALE GENOMIC DNA]</scope>
    <source>
        <strain evidence="2">PF1309</strain>
    </source>
</reference>
<evidence type="ECO:0000256" key="1">
    <source>
        <dbReference type="SAM" id="Coils"/>
    </source>
</evidence>
<dbReference type="Gene3D" id="1.20.1230.10">
    <property type="entry name" value="Phospholipase C beta, distal C-terminal domain"/>
    <property type="match status" value="1"/>
</dbReference>
<dbReference type="AlphaFoldDB" id="A0A2A2JS30"/>
<name>A0A2A2JS30_9BILA</name>
<proteinExistence type="predicted"/>
<protein>
    <recommendedName>
        <fullName evidence="4">Trichohyalin-plectin-homology domain-containing protein</fullName>
    </recommendedName>
</protein>
<gene>
    <name evidence="2" type="ORF">WR25_07048</name>
</gene>
<sequence length="123" mass="14576">MVEAQKQQMQALKMRLDVEGKDLKQNQTKKSMEDAKVIQLDKGIKTKAERDRRVKELNEKNLKMFVEERKRLAIKAQKHEEQLTKRHQDQMDELDREMIRTIEIEEAAFREDQLAAQQPSSVV</sequence>